<reference evidence="5 6" key="1">
    <citation type="submission" date="2015-07" db="EMBL/GenBank/DDBJ databases">
        <title>The genome of Habropoda laboriosa.</title>
        <authorList>
            <person name="Pan H."/>
            <person name="Kapheim K."/>
        </authorList>
    </citation>
    <scope>NUCLEOTIDE SEQUENCE [LARGE SCALE GENOMIC DNA]</scope>
    <source>
        <strain evidence="5">0110345459</strain>
    </source>
</reference>
<dbReference type="InterPro" id="IPR006689">
    <property type="entry name" value="Small_GTPase_ARF/SAR"/>
</dbReference>
<dbReference type="OrthoDB" id="14717at2759"/>
<feature type="binding site" evidence="4">
    <location>
        <position position="52"/>
    </location>
    <ligand>
        <name>Mg(2+)</name>
        <dbReference type="ChEBI" id="CHEBI:18420"/>
    </ligand>
</feature>
<dbReference type="InterPro" id="IPR027417">
    <property type="entry name" value="P-loop_NTPase"/>
</dbReference>
<keyword evidence="4" id="KW-0479">Metal-binding</keyword>
<keyword evidence="2 3" id="KW-0342">GTP-binding</keyword>
<dbReference type="GO" id="GO:0097500">
    <property type="term" value="P:receptor localization to non-motile cilium"/>
    <property type="evidence" value="ECO:0007669"/>
    <property type="project" value="TreeGrafter"/>
</dbReference>
<dbReference type="PROSITE" id="PS51419">
    <property type="entry name" value="RAB"/>
    <property type="match status" value="1"/>
</dbReference>
<dbReference type="Proteomes" id="UP000053825">
    <property type="component" value="Unassembled WGS sequence"/>
</dbReference>
<dbReference type="STRING" id="597456.A0A0L7QPG3"/>
<feature type="binding site" evidence="3">
    <location>
        <begin position="28"/>
        <end position="35"/>
    </location>
    <ligand>
        <name>GTP</name>
        <dbReference type="ChEBI" id="CHEBI:37565"/>
    </ligand>
</feature>
<feature type="binding site" evidence="4">
    <location>
        <position position="35"/>
    </location>
    <ligand>
        <name>Mg(2+)</name>
        <dbReference type="ChEBI" id="CHEBI:18420"/>
    </ligand>
</feature>
<evidence type="ECO:0000256" key="3">
    <source>
        <dbReference type="PIRSR" id="PIRSR606689-1"/>
    </source>
</evidence>
<dbReference type="PRINTS" id="PR00328">
    <property type="entry name" value="SAR1GTPBP"/>
</dbReference>
<dbReference type="AlphaFoldDB" id="A0A0L7QPG3"/>
<dbReference type="GO" id="GO:0016192">
    <property type="term" value="P:vesicle-mediated transport"/>
    <property type="evidence" value="ECO:0007669"/>
    <property type="project" value="UniProtKB-ARBA"/>
</dbReference>
<feature type="binding site" evidence="3">
    <location>
        <position position="74"/>
    </location>
    <ligand>
        <name>GTP</name>
        <dbReference type="ChEBI" id="CHEBI:37565"/>
    </ligand>
</feature>
<organism evidence="5 6">
    <name type="scientific">Habropoda laboriosa</name>
    <dbReference type="NCBI Taxonomy" id="597456"/>
    <lineage>
        <taxon>Eukaryota</taxon>
        <taxon>Metazoa</taxon>
        <taxon>Ecdysozoa</taxon>
        <taxon>Arthropoda</taxon>
        <taxon>Hexapoda</taxon>
        <taxon>Insecta</taxon>
        <taxon>Pterygota</taxon>
        <taxon>Neoptera</taxon>
        <taxon>Endopterygota</taxon>
        <taxon>Hymenoptera</taxon>
        <taxon>Apocrita</taxon>
        <taxon>Aculeata</taxon>
        <taxon>Apoidea</taxon>
        <taxon>Anthophila</taxon>
        <taxon>Apidae</taxon>
        <taxon>Habropoda</taxon>
    </lineage>
</organism>
<dbReference type="GO" id="GO:1905515">
    <property type="term" value="P:non-motile cilium assembly"/>
    <property type="evidence" value="ECO:0007669"/>
    <property type="project" value="TreeGrafter"/>
</dbReference>
<dbReference type="GO" id="GO:0046872">
    <property type="term" value="F:metal ion binding"/>
    <property type="evidence" value="ECO:0007669"/>
    <property type="project" value="UniProtKB-KW"/>
</dbReference>
<name>A0A0L7QPG3_9HYME</name>
<dbReference type="SMART" id="SM00178">
    <property type="entry name" value="SAR"/>
    <property type="match status" value="1"/>
</dbReference>
<evidence type="ECO:0000256" key="4">
    <source>
        <dbReference type="PIRSR" id="PIRSR606689-2"/>
    </source>
</evidence>
<gene>
    <name evidence="5" type="ORF">WH47_08014</name>
</gene>
<sequence length="359" mass="40217">MGNCIQSILKRLQKKKCSEKTIILLIVGLDNAGKTSVLNCISGDSDKTVLPTMGFRTVSLKYKSYTIKIYDVGGSSQIRSLWPKYYNGIHGLIYVVDASDISRLTENKVVFGELISHEYISGKPLLLLANKQDLNGAVDELDLVENLDVECAANTMKCPTRVEICSCIWKGDQSKDNTIGIKNGYKWLLDIIVKNYTVLNSKLKACQNAQNEKNNEVQSMVLDTPSRLSIHSNPFKPIKELVSKKEDIQIPSMSQNGIVINGRKFKKMFTHRNKTAPLTTEESITEIKTVSENVKFTTKTLEPQRSFQALPPILNPIALDTYSNTVRLKTNRPYTAPERSQQFINKIAVISIPGQVTQE</sequence>
<feature type="binding site" evidence="3">
    <location>
        <begin position="130"/>
        <end position="133"/>
    </location>
    <ligand>
        <name>GTP</name>
        <dbReference type="ChEBI" id="CHEBI:37565"/>
    </ligand>
</feature>
<dbReference type="PANTHER" id="PTHR46090:SF2">
    <property type="entry name" value="ADP-RIBOSYLATION FACTOR-LIKE PROTEIN 13B"/>
    <property type="match status" value="1"/>
</dbReference>
<proteinExistence type="predicted"/>
<evidence type="ECO:0000313" key="5">
    <source>
        <dbReference type="EMBL" id="KOC60525.1"/>
    </source>
</evidence>
<dbReference type="NCBIfam" id="TIGR00231">
    <property type="entry name" value="small_GTP"/>
    <property type="match status" value="1"/>
</dbReference>
<dbReference type="GO" id="GO:0048731">
    <property type="term" value="P:system development"/>
    <property type="evidence" value="ECO:0007669"/>
    <property type="project" value="UniProtKB-ARBA"/>
</dbReference>
<dbReference type="EMBL" id="KQ414815">
    <property type="protein sequence ID" value="KOC60525.1"/>
    <property type="molecule type" value="Genomic_DNA"/>
</dbReference>
<dbReference type="GO" id="GO:0005525">
    <property type="term" value="F:GTP binding"/>
    <property type="evidence" value="ECO:0007669"/>
    <property type="project" value="UniProtKB-KW"/>
</dbReference>
<keyword evidence="6" id="KW-1185">Reference proteome</keyword>
<dbReference type="InterPro" id="IPR051995">
    <property type="entry name" value="Ciliary_GTPase"/>
</dbReference>
<dbReference type="Gene3D" id="3.40.50.300">
    <property type="entry name" value="P-loop containing nucleotide triphosphate hydrolases"/>
    <property type="match status" value="1"/>
</dbReference>
<keyword evidence="4" id="KW-0460">Magnesium</keyword>
<evidence type="ECO:0000256" key="2">
    <source>
        <dbReference type="ARBA" id="ARBA00023134"/>
    </source>
</evidence>
<dbReference type="GO" id="GO:0097730">
    <property type="term" value="C:non-motile cilium"/>
    <property type="evidence" value="ECO:0007669"/>
    <property type="project" value="TreeGrafter"/>
</dbReference>
<dbReference type="GO" id="GO:0051649">
    <property type="term" value="P:establishment of localization in cell"/>
    <property type="evidence" value="ECO:0007669"/>
    <property type="project" value="UniProtKB-ARBA"/>
</dbReference>
<accession>A0A0L7QPG3</accession>
<dbReference type="PROSITE" id="PS51417">
    <property type="entry name" value="ARF"/>
    <property type="match status" value="1"/>
</dbReference>
<protein>
    <submittedName>
        <fullName evidence="5">ADP-ribosylation factor-like protein 13B</fullName>
    </submittedName>
</protein>
<dbReference type="PANTHER" id="PTHR46090">
    <property type="entry name" value="ADP-RIBOSYLATION FACTOR-LIKE PROTEIN 13B"/>
    <property type="match status" value="1"/>
</dbReference>
<dbReference type="SMART" id="SM00177">
    <property type="entry name" value="ARF"/>
    <property type="match status" value="1"/>
</dbReference>
<dbReference type="GO" id="GO:0003924">
    <property type="term" value="F:GTPase activity"/>
    <property type="evidence" value="ECO:0007669"/>
    <property type="project" value="InterPro"/>
</dbReference>
<evidence type="ECO:0000256" key="1">
    <source>
        <dbReference type="ARBA" id="ARBA00022741"/>
    </source>
</evidence>
<keyword evidence="1 3" id="KW-0547">Nucleotide-binding</keyword>
<dbReference type="SUPFAM" id="SSF52540">
    <property type="entry name" value="P-loop containing nucleoside triphosphate hydrolases"/>
    <property type="match status" value="1"/>
</dbReference>
<dbReference type="GO" id="GO:0060170">
    <property type="term" value="C:ciliary membrane"/>
    <property type="evidence" value="ECO:0007669"/>
    <property type="project" value="TreeGrafter"/>
</dbReference>
<evidence type="ECO:0000313" key="6">
    <source>
        <dbReference type="Proteomes" id="UP000053825"/>
    </source>
</evidence>
<dbReference type="Pfam" id="PF00025">
    <property type="entry name" value="Arf"/>
    <property type="match status" value="1"/>
</dbReference>
<dbReference type="InterPro" id="IPR005225">
    <property type="entry name" value="Small_GTP-bd"/>
</dbReference>